<dbReference type="Proteomes" id="UP000005496">
    <property type="component" value="Unassembled WGS sequence"/>
</dbReference>
<gene>
    <name evidence="2" type="ORF">Dthio_PD2884</name>
</gene>
<evidence type="ECO:0000313" key="3">
    <source>
        <dbReference type="Proteomes" id="UP000005496"/>
    </source>
</evidence>
<feature type="transmembrane region" description="Helical" evidence="1">
    <location>
        <begin position="5"/>
        <end position="25"/>
    </location>
</feature>
<protein>
    <submittedName>
        <fullName evidence="2">Uncharacterized protein</fullName>
    </submittedName>
</protein>
<accession>D6SLA3</accession>
<name>D6SLA3_9BACT</name>
<dbReference type="RefSeq" id="WP_008868596.1">
    <property type="nucleotide sequence ID" value="NZ_ACJN02000001.1"/>
</dbReference>
<evidence type="ECO:0000313" key="2">
    <source>
        <dbReference type="EMBL" id="EFI35464.1"/>
    </source>
</evidence>
<reference evidence="2" key="1">
    <citation type="submission" date="2010-05" db="EMBL/GenBank/DDBJ databases">
        <title>The draft genome of Desulfonatronospira thiodismutans ASO3-1.</title>
        <authorList>
            <consortium name="US DOE Joint Genome Institute (JGI-PGF)"/>
            <person name="Lucas S."/>
            <person name="Copeland A."/>
            <person name="Lapidus A."/>
            <person name="Cheng J.-F."/>
            <person name="Bruce D."/>
            <person name="Goodwin L."/>
            <person name="Pitluck S."/>
            <person name="Chertkov O."/>
            <person name="Brettin T."/>
            <person name="Detter J.C."/>
            <person name="Han C."/>
            <person name="Land M.L."/>
            <person name="Hauser L."/>
            <person name="Kyrpides N."/>
            <person name="Mikhailova N."/>
            <person name="Muyzer G."/>
            <person name="Woyke T."/>
        </authorList>
    </citation>
    <scope>NUCLEOTIDE SEQUENCE [LARGE SCALE GENOMIC DNA]</scope>
    <source>
        <strain evidence="2">ASO3-1</strain>
    </source>
</reference>
<keyword evidence="1" id="KW-1133">Transmembrane helix</keyword>
<keyword evidence="3" id="KW-1185">Reference proteome</keyword>
<comment type="caution">
    <text evidence="2">The sequence shown here is derived from an EMBL/GenBank/DDBJ whole genome shotgun (WGS) entry which is preliminary data.</text>
</comment>
<keyword evidence="1" id="KW-0472">Membrane</keyword>
<sequence length="56" mass="5904">MNIPIFRGVILGGTVGLTASLIFGIDPLRALILGVLCGLLGVATRVAIENRKEKDK</sequence>
<dbReference type="AlphaFoldDB" id="D6SLA3"/>
<feature type="transmembrane region" description="Helical" evidence="1">
    <location>
        <begin position="31"/>
        <end position="48"/>
    </location>
</feature>
<evidence type="ECO:0000256" key="1">
    <source>
        <dbReference type="SAM" id="Phobius"/>
    </source>
</evidence>
<proteinExistence type="predicted"/>
<keyword evidence="1" id="KW-0812">Transmembrane</keyword>
<organism evidence="2 3">
    <name type="scientific">Desulfonatronospira thiodismutans ASO3-1</name>
    <dbReference type="NCBI Taxonomy" id="555779"/>
    <lineage>
        <taxon>Bacteria</taxon>
        <taxon>Pseudomonadati</taxon>
        <taxon>Thermodesulfobacteriota</taxon>
        <taxon>Desulfovibrionia</taxon>
        <taxon>Desulfovibrionales</taxon>
        <taxon>Desulfonatronovibrionaceae</taxon>
        <taxon>Desulfonatronospira</taxon>
    </lineage>
</organism>
<dbReference type="eggNOG" id="ENOG502ZUJ8">
    <property type="taxonomic scope" value="Bacteria"/>
</dbReference>
<dbReference type="EMBL" id="ACJN02000001">
    <property type="protein sequence ID" value="EFI35464.1"/>
    <property type="molecule type" value="Genomic_DNA"/>
</dbReference>